<feature type="coiled-coil region" evidence="1">
    <location>
        <begin position="44"/>
        <end position="81"/>
    </location>
</feature>
<organism evidence="2">
    <name type="scientific">bioreactor metagenome</name>
    <dbReference type="NCBI Taxonomy" id="1076179"/>
    <lineage>
        <taxon>unclassified sequences</taxon>
        <taxon>metagenomes</taxon>
        <taxon>ecological metagenomes</taxon>
    </lineage>
</organism>
<protein>
    <recommendedName>
        <fullName evidence="3">Siphovirus Gp157 family protein</fullName>
    </recommendedName>
</protein>
<sequence>MNLYELSSDLVTLSQMEDVEEVEQIKAIVEAEIESKSAGIVTVVRNLETTVDAIDNEIKRLQDLKKIKKNNIDRLKEYTKECMELRGVKKVETPLGNLSLRKLPGSVEVIDETKLMNEPIYVVEKVAKTLDKKAILADLKEGLLVDGAILKTGTSLTIK</sequence>
<evidence type="ECO:0000256" key="1">
    <source>
        <dbReference type="SAM" id="Coils"/>
    </source>
</evidence>
<dbReference type="InterPro" id="IPR008840">
    <property type="entry name" value="Sipho_Gp157"/>
</dbReference>
<name>A0A645DR16_9ZZZZ</name>
<reference evidence="2" key="1">
    <citation type="submission" date="2019-08" db="EMBL/GenBank/DDBJ databases">
        <authorList>
            <person name="Kucharzyk K."/>
            <person name="Murdoch R.W."/>
            <person name="Higgins S."/>
            <person name="Loffler F."/>
        </authorList>
    </citation>
    <scope>NUCLEOTIDE SEQUENCE</scope>
</reference>
<proteinExistence type="predicted"/>
<dbReference type="AlphaFoldDB" id="A0A645DR16"/>
<dbReference type="Pfam" id="PF05565">
    <property type="entry name" value="Sipho_Gp157"/>
    <property type="match status" value="1"/>
</dbReference>
<keyword evidence="1" id="KW-0175">Coiled coil</keyword>
<evidence type="ECO:0000313" key="2">
    <source>
        <dbReference type="EMBL" id="MPM91904.1"/>
    </source>
</evidence>
<dbReference type="EMBL" id="VSSQ01038903">
    <property type="protein sequence ID" value="MPM91904.1"/>
    <property type="molecule type" value="Genomic_DNA"/>
</dbReference>
<evidence type="ECO:0008006" key="3">
    <source>
        <dbReference type="Google" id="ProtNLM"/>
    </source>
</evidence>
<accession>A0A645DR16</accession>
<comment type="caution">
    <text evidence="2">The sequence shown here is derived from an EMBL/GenBank/DDBJ whole genome shotgun (WGS) entry which is preliminary data.</text>
</comment>
<gene>
    <name evidence="2" type="ORF">SDC9_139038</name>
</gene>